<dbReference type="EMBL" id="BMJE01000004">
    <property type="protein sequence ID" value="GGB79634.1"/>
    <property type="molecule type" value="Genomic_DNA"/>
</dbReference>
<evidence type="ECO:0000256" key="5">
    <source>
        <dbReference type="ARBA" id="ARBA00022692"/>
    </source>
</evidence>
<proteinExistence type="inferred from homology"/>
<comment type="similarity">
    <text evidence="2">Belongs to the outer membrane factor (OMF) (TC 1.B.17) family.</text>
</comment>
<keyword evidence="6" id="KW-0472">Membrane</keyword>
<keyword evidence="7" id="KW-0998">Cell outer membrane</keyword>
<evidence type="ECO:0000256" key="6">
    <source>
        <dbReference type="ARBA" id="ARBA00023136"/>
    </source>
</evidence>
<keyword evidence="4" id="KW-1134">Transmembrane beta strand</keyword>
<keyword evidence="3" id="KW-0813">Transport</keyword>
<reference evidence="10" key="1">
    <citation type="journal article" date="2019" name="Int. J. Syst. Evol. Microbiol.">
        <title>The Global Catalogue of Microorganisms (GCM) 10K type strain sequencing project: providing services to taxonomists for standard genome sequencing and annotation.</title>
        <authorList>
            <consortium name="The Broad Institute Genomics Platform"/>
            <consortium name="The Broad Institute Genome Sequencing Center for Infectious Disease"/>
            <person name="Wu L."/>
            <person name="Ma J."/>
        </authorList>
    </citation>
    <scope>NUCLEOTIDE SEQUENCE [LARGE SCALE GENOMIC DNA]</scope>
    <source>
        <strain evidence="10">CGMCC 1.15461</strain>
    </source>
</reference>
<feature type="coiled-coil region" evidence="8">
    <location>
        <begin position="354"/>
        <end position="381"/>
    </location>
</feature>
<dbReference type="SUPFAM" id="SSF56954">
    <property type="entry name" value="Outer membrane efflux proteins (OEP)"/>
    <property type="match status" value="1"/>
</dbReference>
<evidence type="ECO:0000256" key="8">
    <source>
        <dbReference type="SAM" id="Coils"/>
    </source>
</evidence>
<keyword evidence="5" id="KW-0812">Transmembrane</keyword>
<dbReference type="Proteomes" id="UP000615760">
    <property type="component" value="Unassembled WGS sequence"/>
</dbReference>
<organism evidence="9 10">
    <name type="scientific">Flavobacterium suaedae</name>
    <dbReference type="NCBI Taxonomy" id="1767027"/>
    <lineage>
        <taxon>Bacteria</taxon>
        <taxon>Pseudomonadati</taxon>
        <taxon>Bacteroidota</taxon>
        <taxon>Flavobacteriia</taxon>
        <taxon>Flavobacteriales</taxon>
        <taxon>Flavobacteriaceae</taxon>
        <taxon>Flavobacterium</taxon>
    </lineage>
</organism>
<dbReference type="PANTHER" id="PTHR30026">
    <property type="entry name" value="OUTER MEMBRANE PROTEIN TOLC"/>
    <property type="match status" value="1"/>
</dbReference>
<protein>
    <submittedName>
        <fullName evidence="9">Transporter</fullName>
    </submittedName>
</protein>
<evidence type="ECO:0000256" key="3">
    <source>
        <dbReference type="ARBA" id="ARBA00022448"/>
    </source>
</evidence>
<dbReference type="PANTHER" id="PTHR30026:SF20">
    <property type="entry name" value="OUTER MEMBRANE PROTEIN TOLC"/>
    <property type="match status" value="1"/>
</dbReference>
<comment type="caution">
    <text evidence="9">The sequence shown here is derived from an EMBL/GenBank/DDBJ whole genome shotgun (WGS) entry which is preliminary data.</text>
</comment>
<keyword evidence="8" id="KW-0175">Coiled coil</keyword>
<dbReference type="InterPro" id="IPR003423">
    <property type="entry name" value="OMP_efflux"/>
</dbReference>
<accession>A0ABQ1JVP9</accession>
<evidence type="ECO:0000256" key="1">
    <source>
        <dbReference type="ARBA" id="ARBA00004442"/>
    </source>
</evidence>
<comment type="subcellular location">
    <subcellularLocation>
        <location evidence="1">Cell outer membrane</location>
    </subcellularLocation>
</comment>
<evidence type="ECO:0000256" key="2">
    <source>
        <dbReference type="ARBA" id="ARBA00007613"/>
    </source>
</evidence>
<dbReference type="Gene3D" id="1.20.1600.10">
    <property type="entry name" value="Outer membrane efflux proteins (OEP)"/>
    <property type="match status" value="1"/>
</dbReference>
<evidence type="ECO:0000256" key="4">
    <source>
        <dbReference type="ARBA" id="ARBA00022452"/>
    </source>
</evidence>
<name>A0ABQ1JVP9_9FLAO</name>
<evidence type="ECO:0000256" key="7">
    <source>
        <dbReference type="ARBA" id="ARBA00023237"/>
    </source>
</evidence>
<sequence length="458" mass="52056">MKKNKNQITQYVYRSFGLLLVFLLPVCQLWAQEEKENYSMSLQEAVQHALQYNRSVINSGLDVEAAYKKKWETIAGGLPQISASGNYQNNFELQKQIIPAEFFGGEPGTFTEVAFGTKHTMDARATLNQLIFDGSYIVGVKAAKTYLDFYKTSKLKNDLEIKEQVINAYGNVLLSQESVKIFEKNKATLEKNLFEAEESYKNGLAEEEEAEQIGITLASVNSSLNNSKRLTEITLNMLKVLLGMELEDELQLTDGLEELANANMDLLITGSSFSVKNNIDYKLGINNREQKELLLKQEKSKALPTLSSNLTFGYNGFNDEFKFIQKEQSWLNYSYLGVSLNVPIFSSFARSARTQQAKIELKKAETDLIDLEENLKLQYQQAKSQYEFSVEQYTTAKNKLRLAERIENKQQIKFSEGISTSFEFSEAQRQLYSAQQEYLQSMVDVINAKAALEKLTSN</sequence>
<dbReference type="RefSeq" id="WP_188621117.1">
    <property type="nucleotide sequence ID" value="NZ_BMJE01000004.1"/>
</dbReference>
<dbReference type="Pfam" id="PF02321">
    <property type="entry name" value="OEP"/>
    <property type="match status" value="1"/>
</dbReference>
<evidence type="ECO:0000313" key="10">
    <source>
        <dbReference type="Proteomes" id="UP000615760"/>
    </source>
</evidence>
<evidence type="ECO:0000313" key="9">
    <source>
        <dbReference type="EMBL" id="GGB79634.1"/>
    </source>
</evidence>
<gene>
    <name evidence="9" type="ORF">GCM10007424_19760</name>
</gene>
<keyword evidence="10" id="KW-1185">Reference proteome</keyword>
<dbReference type="InterPro" id="IPR051906">
    <property type="entry name" value="TolC-like"/>
</dbReference>